<dbReference type="AlphaFoldDB" id="A0AA41PZD7"/>
<evidence type="ECO:0000313" key="3">
    <source>
        <dbReference type="EMBL" id="MCF2527619.1"/>
    </source>
</evidence>
<reference evidence="3" key="1">
    <citation type="submission" date="2022-01" db="EMBL/GenBank/DDBJ databases">
        <title>Genome-Based Taxonomic Classification of the Phylum Actinobacteria.</title>
        <authorList>
            <person name="Gao Y."/>
        </authorList>
    </citation>
    <scope>NUCLEOTIDE SEQUENCE</scope>
    <source>
        <strain evidence="3">KLBMP 8922</strain>
    </source>
</reference>
<keyword evidence="4" id="KW-1185">Reference proteome</keyword>
<feature type="region of interest" description="Disordered" evidence="1">
    <location>
        <begin position="34"/>
        <end position="88"/>
    </location>
</feature>
<evidence type="ECO:0008006" key="5">
    <source>
        <dbReference type="Google" id="ProtNLM"/>
    </source>
</evidence>
<accession>A0AA41PZD7</accession>
<keyword evidence="2" id="KW-0732">Signal</keyword>
<evidence type="ECO:0000256" key="2">
    <source>
        <dbReference type="SAM" id="SignalP"/>
    </source>
</evidence>
<gene>
    <name evidence="3" type="ORF">LZ495_10380</name>
</gene>
<feature type="chain" id="PRO_5041368329" description="Septum formation-related domain-containing protein" evidence="2">
    <location>
        <begin position="27"/>
        <end position="200"/>
    </location>
</feature>
<comment type="caution">
    <text evidence="3">The sequence shown here is derived from an EMBL/GenBank/DDBJ whole genome shotgun (WGS) entry which is preliminary data.</text>
</comment>
<sequence>MRFSRSSRTSALRVTAAAASGVFAMAALTGCLGDDDKDKATGTGATKAPTASAEASAEPSGKADPSAKSTGTGKPSTGKPTSTSTSSQVEAVVLAAGECIDTSATGDISKKPCTGPHGGEVGAVLTIPDSRTPTSMTYKKDNEAACEAAVMPIIDRQPNAKDLSFSYYSPTVSSWMQDNDRTLQCIIVRADKAKLTAKLK</sequence>
<organism evidence="3 4">
    <name type="scientific">Yinghuangia soli</name>
    <dbReference type="NCBI Taxonomy" id="2908204"/>
    <lineage>
        <taxon>Bacteria</taxon>
        <taxon>Bacillati</taxon>
        <taxon>Actinomycetota</taxon>
        <taxon>Actinomycetes</taxon>
        <taxon>Kitasatosporales</taxon>
        <taxon>Streptomycetaceae</taxon>
        <taxon>Yinghuangia</taxon>
    </lineage>
</organism>
<protein>
    <recommendedName>
        <fullName evidence="5">Septum formation-related domain-containing protein</fullName>
    </recommendedName>
</protein>
<dbReference type="EMBL" id="JAKFHA010000004">
    <property type="protein sequence ID" value="MCF2527619.1"/>
    <property type="molecule type" value="Genomic_DNA"/>
</dbReference>
<evidence type="ECO:0000256" key="1">
    <source>
        <dbReference type="SAM" id="MobiDB-lite"/>
    </source>
</evidence>
<dbReference type="RefSeq" id="WP_235051779.1">
    <property type="nucleotide sequence ID" value="NZ_JAKFHA010000004.1"/>
</dbReference>
<name>A0AA41PZD7_9ACTN</name>
<dbReference type="PROSITE" id="PS51257">
    <property type="entry name" value="PROKAR_LIPOPROTEIN"/>
    <property type="match status" value="1"/>
</dbReference>
<evidence type="ECO:0000313" key="4">
    <source>
        <dbReference type="Proteomes" id="UP001165378"/>
    </source>
</evidence>
<feature type="compositionally biased region" description="Low complexity" evidence="1">
    <location>
        <begin position="41"/>
        <end position="87"/>
    </location>
</feature>
<feature type="signal peptide" evidence="2">
    <location>
        <begin position="1"/>
        <end position="26"/>
    </location>
</feature>
<proteinExistence type="predicted"/>
<dbReference type="Proteomes" id="UP001165378">
    <property type="component" value="Unassembled WGS sequence"/>
</dbReference>